<dbReference type="AlphaFoldDB" id="A0A2C9P3Y7"/>
<organism evidence="1 2">
    <name type="scientific">Salmonella enterica subsp. enterica serovar Macclesfield str. S-1643</name>
    <dbReference type="NCBI Taxonomy" id="1242107"/>
    <lineage>
        <taxon>Bacteria</taxon>
        <taxon>Pseudomonadati</taxon>
        <taxon>Pseudomonadota</taxon>
        <taxon>Gammaproteobacteria</taxon>
        <taxon>Enterobacterales</taxon>
        <taxon>Enterobacteriaceae</taxon>
        <taxon>Salmonella</taxon>
    </lineage>
</organism>
<reference evidence="1 2" key="1">
    <citation type="submission" date="2017-06" db="EMBL/GenBank/DDBJ databases">
        <title>Salmonella reference genomes for public health.</title>
        <authorList>
            <person name="Robertson J."/>
            <person name="Yoshida C."/>
            <person name="Gurnik S."/>
            <person name="Nash J."/>
        </authorList>
    </citation>
    <scope>NUCLEOTIDE SEQUENCE [LARGE SCALE GENOMIC DNA]</scope>
    <source>
        <strain evidence="1 2">S-1643</strain>
    </source>
</reference>
<proteinExistence type="predicted"/>
<gene>
    <name evidence="1" type="ORF">LFZ25_20160</name>
</gene>
<protein>
    <submittedName>
        <fullName evidence="1">Uncharacterized protein</fullName>
    </submittedName>
</protein>
<accession>A0A2C9P3Y7</accession>
<dbReference type="EMBL" id="CP022117">
    <property type="protein sequence ID" value="ASG18077.1"/>
    <property type="molecule type" value="Genomic_DNA"/>
</dbReference>
<name>A0A2C9P3Y7_SALET</name>
<evidence type="ECO:0000313" key="2">
    <source>
        <dbReference type="Proteomes" id="UP000197157"/>
    </source>
</evidence>
<sequence>MCSACYTSAYEQLSRQRQKVAVNSTISCLLVTKQDKGKDSLRLNYWNMDDFGQKKGNKKEFSDNFKE</sequence>
<dbReference type="Proteomes" id="UP000197157">
    <property type="component" value="Chromosome"/>
</dbReference>
<evidence type="ECO:0000313" key="1">
    <source>
        <dbReference type="EMBL" id="ASG18077.1"/>
    </source>
</evidence>